<proteinExistence type="predicted"/>
<gene>
    <name evidence="1" type="ORF">VC83_05435</name>
</gene>
<accession>A0A177AA74</accession>
<dbReference type="RefSeq" id="XP_024323446.1">
    <property type="nucleotide sequence ID" value="XM_024469057.1"/>
</dbReference>
<organism evidence="1">
    <name type="scientific">Pseudogymnoascus destructans</name>
    <dbReference type="NCBI Taxonomy" id="655981"/>
    <lineage>
        <taxon>Eukaryota</taxon>
        <taxon>Fungi</taxon>
        <taxon>Dikarya</taxon>
        <taxon>Ascomycota</taxon>
        <taxon>Pezizomycotina</taxon>
        <taxon>Leotiomycetes</taxon>
        <taxon>Thelebolales</taxon>
        <taxon>Thelebolaceae</taxon>
        <taxon>Pseudogymnoascus</taxon>
    </lineage>
</organism>
<reference evidence="1" key="1">
    <citation type="submission" date="2016-03" db="EMBL/GenBank/DDBJ databases">
        <title>Updated assembly of Pseudogymnoascus destructans, the fungus causing white-nose syndrome of bats.</title>
        <authorList>
            <person name="Palmer J.M."/>
            <person name="Drees K.P."/>
            <person name="Foster J.T."/>
            <person name="Lindner D.L."/>
        </authorList>
    </citation>
    <scope>NUCLEOTIDE SEQUENCE [LARGE SCALE GENOMIC DNA]</scope>
    <source>
        <strain evidence="1">20631-21</strain>
    </source>
</reference>
<dbReference type="GeneID" id="36288501"/>
<evidence type="ECO:0000313" key="1">
    <source>
        <dbReference type="EMBL" id="OAF58161.1"/>
    </source>
</evidence>
<dbReference type="AlphaFoldDB" id="A0A177AA74"/>
<name>A0A177AA74_9PEZI</name>
<dbReference type="Proteomes" id="UP000077154">
    <property type="component" value="Unassembled WGS sequence"/>
</dbReference>
<dbReference type="EMBL" id="KV441398">
    <property type="protein sequence ID" value="OAF58161.1"/>
    <property type="molecule type" value="Genomic_DNA"/>
</dbReference>
<protein>
    <submittedName>
        <fullName evidence="1">Uncharacterized protein</fullName>
    </submittedName>
</protein>
<sequence>MLSTAQIEALKKWILEQYYLGLGATRIRYLPQSANSGAHRWLSGGYSTLRSIQLNMIMESQRFYCLTLMLAIQAMILSLQLKNTTLSYIPSHHILHTFYSH</sequence>